<keyword evidence="4 5" id="KW-0012">Acyltransferase</keyword>
<comment type="caution">
    <text evidence="7">The sequence shown here is derived from an EMBL/GenBank/DDBJ whole genome shotgun (WGS) entry which is preliminary data.</text>
</comment>
<dbReference type="CDD" id="cd03357">
    <property type="entry name" value="LbH_MAT_GAT"/>
    <property type="match status" value="1"/>
</dbReference>
<keyword evidence="2 5" id="KW-0808">Transferase</keyword>
<protein>
    <recommendedName>
        <fullName evidence="5">Acetyltransferase</fullName>
        <ecNumber evidence="5">2.3.1.-</ecNumber>
    </recommendedName>
</protein>
<dbReference type="PROSITE" id="PS00101">
    <property type="entry name" value="HEXAPEP_TRANSFERASES"/>
    <property type="match status" value="1"/>
</dbReference>
<evidence type="ECO:0000313" key="7">
    <source>
        <dbReference type="EMBL" id="PZO42032.1"/>
    </source>
</evidence>
<accession>A0A2W4WC38</accession>
<evidence type="ECO:0000256" key="4">
    <source>
        <dbReference type="ARBA" id="ARBA00023315"/>
    </source>
</evidence>
<evidence type="ECO:0000256" key="2">
    <source>
        <dbReference type="ARBA" id="ARBA00022679"/>
    </source>
</evidence>
<dbReference type="InterPro" id="IPR011004">
    <property type="entry name" value="Trimer_LpxA-like_sf"/>
</dbReference>
<proteinExistence type="inferred from homology"/>
<comment type="similarity">
    <text evidence="1 5">Belongs to the transferase hexapeptide repeat family.</text>
</comment>
<evidence type="ECO:0000256" key="1">
    <source>
        <dbReference type="ARBA" id="ARBA00007274"/>
    </source>
</evidence>
<evidence type="ECO:0000256" key="5">
    <source>
        <dbReference type="RuleBase" id="RU367021"/>
    </source>
</evidence>
<evidence type="ECO:0000313" key="8">
    <source>
        <dbReference type="Proteomes" id="UP000249081"/>
    </source>
</evidence>
<dbReference type="EMBL" id="QBMN01000054">
    <property type="protein sequence ID" value="PZO42032.1"/>
    <property type="molecule type" value="Genomic_DNA"/>
</dbReference>
<dbReference type="SUPFAM" id="SSF51161">
    <property type="entry name" value="Trimeric LpxA-like enzymes"/>
    <property type="match status" value="1"/>
</dbReference>
<evidence type="ECO:0000259" key="6">
    <source>
        <dbReference type="SMART" id="SM01266"/>
    </source>
</evidence>
<organism evidence="7 8">
    <name type="scientific">Shackletoniella antarctica</name>
    <dbReference type="NCBI Taxonomy" id="268115"/>
    <lineage>
        <taxon>Bacteria</taxon>
        <taxon>Bacillati</taxon>
        <taxon>Cyanobacteriota</taxon>
        <taxon>Cyanophyceae</taxon>
        <taxon>Oculatellales</taxon>
        <taxon>Oculatellaceae</taxon>
        <taxon>Shackletoniella</taxon>
    </lineage>
</organism>
<dbReference type="GO" id="GO:0008870">
    <property type="term" value="F:galactoside O-acetyltransferase activity"/>
    <property type="evidence" value="ECO:0007669"/>
    <property type="project" value="TreeGrafter"/>
</dbReference>
<evidence type="ECO:0000256" key="3">
    <source>
        <dbReference type="ARBA" id="ARBA00022737"/>
    </source>
</evidence>
<reference evidence="8" key="1">
    <citation type="submission" date="2018-04" db="EMBL/GenBank/DDBJ databases">
        <authorList>
            <person name="Cornet L."/>
        </authorList>
    </citation>
    <scope>NUCLEOTIDE SEQUENCE [LARGE SCALE GENOMIC DNA]</scope>
</reference>
<dbReference type="GO" id="GO:0031470">
    <property type="term" value="C:carboxysome"/>
    <property type="evidence" value="ECO:0007669"/>
    <property type="project" value="UniProtKB-ARBA"/>
</dbReference>
<dbReference type="AlphaFoldDB" id="A0A2W4WC38"/>
<dbReference type="PANTHER" id="PTHR43017">
    <property type="entry name" value="GALACTOSIDE O-ACETYLTRANSFERASE"/>
    <property type="match status" value="1"/>
</dbReference>
<name>A0A2W4WC38_9CYAN</name>
<gene>
    <name evidence="7" type="ORF">DCF17_09535</name>
</gene>
<keyword evidence="3" id="KW-0677">Repeat</keyword>
<dbReference type="EC" id="2.3.1.-" evidence="5"/>
<feature type="domain" description="Maltose/galactoside acetyltransferase" evidence="6">
    <location>
        <begin position="6"/>
        <end position="60"/>
    </location>
</feature>
<dbReference type="PANTHER" id="PTHR43017:SF1">
    <property type="entry name" value="ACETYLTRANSFERASE YJL218W-RELATED"/>
    <property type="match status" value="1"/>
</dbReference>
<dbReference type="Pfam" id="PF00132">
    <property type="entry name" value="Hexapep"/>
    <property type="match status" value="1"/>
</dbReference>
<dbReference type="FunFam" id="2.160.10.10:FF:000008">
    <property type="entry name" value="Maltose O-acetyltransferase"/>
    <property type="match status" value="1"/>
</dbReference>
<dbReference type="GO" id="GO:0043886">
    <property type="term" value="F:structural constituent of carboxysome shell"/>
    <property type="evidence" value="ECO:0007669"/>
    <property type="project" value="UniProtKB-ARBA"/>
</dbReference>
<dbReference type="InterPro" id="IPR018357">
    <property type="entry name" value="Hexapep_transf_CS"/>
</dbReference>
<dbReference type="Gene3D" id="2.160.10.10">
    <property type="entry name" value="Hexapeptide repeat proteins"/>
    <property type="match status" value="1"/>
</dbReference>
<reference evidence="7 8" key="2">
    <citation type="submission" date="2018-06" db="EMBL/GenBank/DDBJ databases">
        <title>Metagenomic assembly of (sub)arctic Cyanobacteria and their associated microbiome from non-axenic cultures.</title>
        <authorList>
            <person name="Baurain D."/>
        </authorList>
    </citation>
    <scope>NUCLEOTIDE SEQUENCE [LARGE SCALE GENOMIC DNA]</scope>
    <source>
        <strain evidence="7">ULC041bin1</strain>
    </source>
</reference>
<dbReference type="Pfam" id="PF12464">
    <property type="entry name" value="Mac"/>
    <property type="match status" value="1"/>
</dbReference>
<dbReference type="Proteomes" id="UP000249081">
    <property type="component" value="Unassembled WGS sequence"/>
</dbReference>
<dbReference type="InterPro" id="IPR024688">
    <property type="entry name" value="Mac_dom"/>
</dbReference>
<dbReference type="SMART" id="SM01266">
    <property type="entry name" value="Mac"/>
    <property type="match status" value="1"/>
</dbReference>
<sequence length="188" mass="20260">MAKTEREKMLAQELYRAADPELVALRRLAQERLYRFNHSRPEEVAVREGVVKSLFGAIGPNFEITPPFFCDYGSHMRAGKNLYINAHCTILDCNWVTLGDNVLMAPNVQIYAAYHPTDPAVRLTGLELAAPVTIGNNVWLGGGVIVCPGVTIGDNTTIGAGSVVTKTVPANVVAAGNPCRVIRSVKGA</sequence>
<dbReference type="InterPro" id="IPR001451">
    <property type="entry name" value="Hexapep"/>
</dbReference>
<dbReference type="InterPro" id="IPR039369">
    <property type="entry name" value="LacA-like"/>
</dbReference>